<feature type="domain" description="Peptidase M20 dimerisation" evidence="3">
    <location>
        <begin position="164"/>
        <end position="254"/>
    </location>
</feature>
<accession>A0A917Q8J2</accession>
<dbReference type="SUPFAM" id="SSF55031">
    <property type="entry name" value="Bacterial exopeptidase dimerisation domain"/>
    <property type="match status" value="1"/>
</dbReference>
<comment type="caution">
    <text evidence="4">The sequence shown here is derived from an EMBL/GenBank/DDBJ whole genome shotgun (WGS) entry which is preliminary data.</text>
</comment>
<keyword evidence="5" id="KW-1185">Reference proteome</keyword>
<feature type="binding site" evidence="2">
    <location>
        <position position="80"/>
    </location>
    <ligand>
        <name>Mn(2+)</name>
        <dbReference type="ChEBI" id="CHEBI:29035"/>
        <label>2</label>
    </ligand>
</feature>
<dbReference type="InterPro" id="IPR011650">
    <property type="entry name" value="Peptidase_M20_dimer"/>
</dbReference>
<dbReference type="Proteomes" id="UP000600449">
    <property type="component" value="Unassembled WGS sequence"/>
</dbReference>
<evidence type="ECO:0000256" key="1">
    <source>
        <dbReference type="ARBA" id="ARBA00022801"/>
    </source>
</evidence>
<feature type="binding site" evidence="2">
    <location>
        <position position="115"/>
    </location>
    <ligand>
        <name>Mn(2+)</name>
        <dbReference type="ChEBI" id="CHEBI:29035"/>
        <label>2</label>
    </ligand>
</feature>
<proteinExistence type="predicted"/>
<dbReference type="Pfam" id="PF01546">
    <property type="entry name" value="Peptidase_M20"/>
    <property type="match status" value="1"/>
</dbReference>
<dbReference type="GO" id="GO:0046872">
    <property type="term" value="F:metal ion binding"/>
    <property type="evidence" value="ECO:0007669"/>
    <property type="project" value="UniProtKB-KW"/>
</dbReference>
<comment type="cofactor">
    <cofactor evidence="2">
        <name>Mn(2+)</name>
        <dbReference type="ChEBI" id="CHEBI:29035"/>
    </cofactor>
    <text evidence="2">The Mn(2+) ion enhances activity.</text>
</comment>
<dbReference type="Gene3D" id="3.40.630.10">
    <property type="entry name" value="Zn peptidases"/>
    <property type="match status" value="1"/>
</dbReference>
<dbReference type="GO" id="GO:0050118">
    <property type="term" value="F:N-acetyldiaminopimelate deacetylase activity"/>
    <property type="evidence" value="ECO:0007669"/>
    <property type="project" value="UniProtKB-ARBA"/>
</dbReference>
<evidence type="ECO:0000313" key="5">
    <source>
        <dbReference type="Proteomes" id="UP000600449"/>
    </source>
</evidence>
<protein>
    <submittedName>
        <fullName evidence="4">Hydrolase</fullName>
    </submittedName>
</protein>
<evidence type="ECO:0000259" key="3">
    <source>
        <dbReference type="Pfam" id="PF07687"/>
    </source>
</evidence>
<dbReference type="AlphaFoldDB" id="A0A917Q8J2"/>
<dbReference type="PIRSF" id="PIRSF005962">
    <property type="entry name" value="Pept_M20D_amidohydro"/>
    <property type="match status" value="1"/>
</dbReference>
<feature type="binding site" evidence="2">
    <location>
        <position position="141"/>
    </location>
    <ligand>
        <name>Mn(2+)</name>
        <dbReference type="ChEBI" id="CHEBI:29035"/>
        <label>2</label>
    </ligand>
</feature>
<dbReference type="NCBIfam" id="TIGR01891">
    <property type="entry name" value="amidohydrolases"/>
    <property type="match status" value="1"/>
</dbReference>
<feature type="binding site" evidence="2">
    <location>
        <position position="82"/>
    </location>
    <ligand>
        <name>Mn(2+)</name>
        <dbReference type="ChEBI" id="CHEBI:29035"/>
        <label>2</label>
    </ligand>
</feature>
<organism evidence="4 5">
    <name type="scientific">Salinarimonas ramus</name>
    <dbReference type="NCBI Taxonomy" id="690164"/>
    <lineage>
        <taxon>Bacteria</taxon>
        <taxon>Pseudomonadati</taxon>
        <taxon>Pseudomonadota</taxon>
        <taxon>Alphaproteobacteria</taxon>
        <taxon>Hyphomicrobiales</taxon>
        <taxon>Salinarimonadaceae</taxon>
        <taxon>Salinarimonas</taxon>
    </lineage>
</organism>
<evidence type="ECO:0000313" key="4">
    <source>
        <dbReference type="EMBL" id="GGK34911.1"/>
    </source>
</evidence>
<dbReference type="PANTHER" id="PTHR11014:SF63">
    <property type="entry name" value="METALLOPEPTIDASE, PUTATIVE (AFU_ORTHOLOGUE AFUA_6G09600)-RELATED"/>
    <property type="match status" value="1"/>
</dbReference>
<dbReference type="EMBL" id="BMMF01000005">
    <property type="protein sequence ID" value="GGK34911.1"/>
    <property type="molecule type" value="Genomic_DNA"/>
</dbReference>
<keyword evidence="1 4" id="KW-0378">Hydrolase</keyword>
<dbReference type="InterPro" id="IPR036264">
    <property type="entry name" value="Bact_exopeptidase_dim_dom"/>
</dbReference>
<dbReference type="InterPro" id="IPR017439">
    <property type="entry name" value="Amidohydrolase"/>
</dbReference>
<evidence type="ECO:0000256" key="2">
    <source>
        <dbReference type="PIRSR" id="PIRSR005962-1"/>
    </source>
</evidence>
<dbReference type="PANTHER" id="PTHR11014">
    <property type="entry name" value="PEPTIDASE M20 FAMILY MEMBER"/>
    <property type="match status" value="1"/>
</dbReference>
<sequence>MIPGYEEHETAKLVAEHLHASGVDEVHTGIGGTGVVGVVAGRKVGAGRCIGLRAELDCLALDETTGLPWASRRPGLMHACGHDGHVAILLAAASYLATTRDFAGTVCFVFQPAEEGGAGAKAMIDDGLLTRFPLEAVYAIHNAPWIPSGEMAVNPGPMMAAADHFRITVAGSGGHGGMPHLGADAILAAAQVVVGVQSIVARHVDPFEAAVVSFGAIQAGSMRQHSVMPARADLIGTVRTYSPDVQEAIESLMGRVVAHTCEGLGVSGALEYARWYPATINHPREAGIALEAGADVFGARSCRSGVKPSTAGEDFAFLLRERPGAYVWLGQGRTGSASLHSPNYDFDDRLIPPGAALLACIAERELAVEGSVVRA</sequence>
<dbReference type="Pfam" id="PF07687">
    <property type="entry name" value="M20_dimer"/>
    <property type="match status" value="1"/>
</dbReference>
<gene>
    <name evidence="4" type="ORF">GCM10011322_22140</name>
</gene>
<dbReference type="GO" id="GO:0019877">
    <property type="term" value="P:diaminopimelate biosynthetic process"/>
    <property type="evidence" value="ECO:0007669"/>
    <property type="project" value="UniProtKB-ARBA"/>
</dbReference>
<dbReference type="InterPro" id="IPR002933">
    <property type="entry name" value="Peptidase_M20"/>
</dbReference>
<name>A0A917Q8J2_9HYPH</name>
<dbReference type="SUPFAM" id="SSF53187">
    <property type="entry name" value="Zn-dependent exopeptidases"/>
    <property type="match status" value="1"/>
</dbReference>
<keyword evidence="2" id="KW-0479">Metal-binding</keyword>
<dbReference type="Gene3D" id="3.30.70.360">
    <property type="match status" value="1"/>
</dbReference>
<feature type="binding site" evidence="2">
    <location>
        <position position="340"/>
    </location>
    <ligand>
        <name>Mn(2+)</name>
        <dbReference type="ChEBI" id="CHEBI:29035"/>
        <label>2</label>
    </ligand>
</feature>
<reference evidence="4 5" key="1">
    <citation type="journal article" date="2014" name="Int. J. Syst. Evol. Microbiol.">
        <title>Complete genome sequence of Corynebacterium casei LMG S-19264T (=DSM 44701T), isolated from a smear-ripened cheese.</title>
        <authorList>
            <consortium name="US DOE Joint Genome Institute (JGI-PGF)"/>
            <person name="Walter F."/>
            <person name="Albersmeier A."/>
            <person name="Kalinowski J."/>
            <person name="Ruckert C."/>
        </authorList>
    </citation>
    <scope>NUCLEOTIDE SEQUENCE [LARGE SCALE GENOMIC DNA]</scope>
    <source>
        <strain evidence="4 5">CGMCC 1.9161</strain>
    </source>
</reference>
<dbReference type="FunFam" id="3.30.70.360:FF:000001">
    <property type="entry name" value="N-acetyldiaminopimelate deacetylase"/>
    <property type="match status" value="1"/>
</dbReference>
<keyword evidence="2" id="KW-0464">Manganese</keyword>